<feature type="signal peptide" evidence="1">
    <location>
        <begin position="1"/>
        <end position="19"/>
    </location>
</feature>
<sequence>MKRLLCVCMLTLAPCVALAADPLPGDRELLASYCLIVVNSNINTLTLMHEKNSPDAKYHDTYQKGLRFHQDKQRQLQSFLAPVLIAAQESNGTAYISAILAAQQRAESDILALAEDNKAAYKRIGRCADLSWLP</sequence>
<feature type="chain" id="PRO_5047359008" description="Lysozyme inhibitor LprI N-terminal domain-containing protein" evidence="1">
    <location>
        <begin position="20"/>
        <end position="134"/>
    </location>
</feature>
<comment type="caution">
    <text evidence="2">The sequence shown here is derived from an EMBL/GenBank/DDBJ whole genome shotgun (WGS) entry which is preliminary data.</text>
</comment>
<name>A0ABN7F4U6_9BURK</name>
<reference evidence="2 3" key="1">
    <citation type="submission" date="2020-04" db="EMBL/GenBank/DDBJ databases">
        <authorList>
            <person name="De Canck E."/>
        </authorList>
    </citation>
    <scope>NUCLEOTIDE SEQUENCE [LARGE SCALE GENOMIC DNA]</scope>
    <source>
        <strain evidence="2 3">LMG 1873</strain>
    </source>
</reference>
<keyword evidence="3" id="KW-1185">Reference proteome</keyword>
<evidence type="ECO:0000256" key="1">
    <source>
        <dbReference type="SAM" id="SignalP"/>
    </source>
</evidence>
<dbReference type="EMBL" id="CADIJS010000004">
    <property type="protein sequence ID" value="CAB3729088.1"/>
    <property type="molecule type" value="Genomic_DNA"/>
</dbReference>
<dbReference type="Proteomes" id="UP000494116">
    <property type="component" value="Unassembled WGS sequence"/>
</dbReference>
<evidence type="ECO:0008006" key="4">
    <source>
        <dbReference type="Google" id="ProtNLM"/>
    </source>
</evidence>
<organism evidence="2 3">
    <name type="scientific">Achromobacter piechaudii</name>
    <dbReference type="NCBI Taxonomy" id="72556"/>
    <lineage>
        <taxon>Bacteria</taxon>
        <taxon>Pseudomonadati</taxon>
        <taxon>Pseudomonadota</taxon>
        <taxon>Betaproteobacteria</taxon>
        <taxon>Burkholderiales</taxon>
        <taxon>Alcaligenaceae</taxon>
        <taxon>Achromobacter</taxon>
    </lineage>
</organism>
<evidence type="ECO:0000313" key="3">
    <source>
        <dbReference type="Proteomes" id="UP000494116"/>
    </source>
</evidence>
<evidence type="ECO:0000313" key="2">
    <source>
        <dbReference type="EMBL" id="CAB3729088.1"/>
    </source>
</evidence>
<accession>A0ABN7F4U6</accession>
<dbReference type="RefSeq" id="WP_061306684.1">
    <property type="nucleotide sequence ID" value="NZ_CADIJS010000004.1"/>
</dbReference>
<gene>
    <name evidence="2" type="ORF">LMG1873_04642</name>
</gene>
<protein>
    <recommendedName>
        <fullName evidence="4">Lysozyme inhibitor LprI N-terminal domain-containing protein</fullName>
    </recommendedName>
</protein>
<proteinExistence type="predicted"/>
<keyword evidence="1" id="KW-0732">Signal</keyword>